<dbReference type="SUPFAM" id="SSF52788">
    <property type="entry name" value="Phosphotyrosine protein phosphatases I"/>
    <property type="match status" value="1"/>
</dbReference>
<evidence type="ECO:0000256" key="2">
    <source>
        <dbReference type="ARBA" id="ARBA00022801"/>
    </source>
</evidence>
<dbReference type="GO" id="GO:0004725">
    <property type="term" value="F:protein tyrosine phosphatase activity"/>
    <property type="evidence" value="ECO:0007669"/>
    <property type="project" value="InterPro"/>
</dbReference>
<feature type="active site" description="Proton donor" evidence="4">
    <location>
        <position position="125"/>
    </location>
</feature>
<dbReference type="InterPro" id="IPR036196">
    <property type="entry name" value="Ptyr_pPase_sf"/>
</dbReference>
<feature type="domain" description="Phosphotyrosine protein phosphatase I" evidence="5">
    <location>
        <begin position="2"/>
        <end position="151"/>
    </location>
</feature>
<dbReference type="CDD" id="cd16343">
    <property type="entry name" value="LMWPTP"/>
    <property type="match status" value="1"/>
</dbReference>
<evidence type="ECO:0000313" key="6">
    <source>
        <dbReference type="EMBL" id="HED10122.1"/>
    </source>
</evidence>
<reference evidence="6" key="1">
    <citation type="journal article" date="2020" name="mSystems">
        <title>Genome- and Community-Level Interaction Insights into Carbon Utilization and Element Cycling Functions of Hydrothermarchaeota in Hydrothermal Sediment.</title>
        <authorList>
            <person name="Zhou Z."/>
            <person name="Liu Y."/>
            <person name="Xu W."/>
            <person name="Pan J."/>
            <person name="Luo Z.H."/>
            <person name="Li M."/>
        </authorList>
    </citation>
    <scope>NUCLEOTIDE SEQUENCE [LARGE SCALE GENOMIC DNA]</scope>
    <source>
        <strain evidence="6">HyVt-456</strain>
    </source>
</reference>
<dbReference type="SMART" id="SM00226">
    <property type="entry name" value="LMWPc"/>
    <property type="match status" value="1"/>
</dbReference>
<dbReference type="AlphaFoldDB" id="A0A7V1PU94"/>
<comment type="similarity">
    <text evidence="1">Belongs to the low molecular weight phosphotyrosine protein phosphatase family.</text>
</comment>
<dbReference type="PANTHER" id="PTHR47439:SF1">
    <property type="entry name" value="ACID PHOSPHATASE"/>
    <property type="match status" value="1"/>
</dbReference>
<gene>
    <name evidence="6" type="ORF">ENJ10_05510</name>
</gene>
<dbReference type="InterPro" id="IPR023485">
    <property type="entry name" value="Ptyr_pPase"/>
</dbReference>
<comment type="caution">
    <text evidence="6">The sequence shown here is derived from an EMBL/GenBank/DDBJ whole genome shotgun (WGS) entry which is preliminary data.</text>
</comment>
<keyword evidence="3" id="KW-0904">Protein phosphatase</keyword>
<accession>A0A7V1PU94</accession>
<evidence type="ECO:0000256" key="4">
    <source>
        <dbReference type="PIRSR" id="PIRSR617867-1"/>
    </source>
</evidence>
<dbReference type="InterPro" id="IPR052995">
    <property type="entry name" value="LMW-PTP"/>
</dbReference>
<evidence type="ECO:0000256" key="1">
    <source>
        <dbReference type="ARBA" id="ARBA00011063"/>
    </source>
</evidence>
<dbReference type="Gene3D" id="3.40.50.2300">
    <property type="match status" value="1"/>
</dbReference>
<evidence type="ECO:0000256" key="3">
    <source>
        <dbReference type="ARBA" id="ARBA00022912"/>
    </source>
</evidence>
<dbReference type="Proteomes" id="UP000886005">
    <property type="component" value="Unassembled WGS sequence"/>
</dbReference>
<keyword evidence="2" id="KW-0378">Hydrolase</keyword>
<dbReference type="InterPro" id="IPR017867">
    <property type="entry name" value="Tyr_phospatase_low_mol_wt"/>
</dbReference>
<name>A0A7V1PU94_CALAY</name>
<protein>
    <submittedName>
        <fullName evidence="6">Low molecular weight phosphotyrosine protein phosphatase</fullName>
    </submittedName>
</protein>
<feature type="active site" description="Nucleophile" evidence="4">
    <location>
        <position position="8"/>
    </location>
</feature>
<evidence type="ECO:0000259" key="5">
    <source>
        <dbReference type="SMART" id="SM00226"/>
    </source>
</evidence>
<dbReference type="PANTHER" id="PTHR47439">
    <property type="entry name" value="LOW MOLECULAR WEIGHT PHOSPHOTYROSINE PROTEIN PHOSPHATASE-RELATED"/>
    <property type="match status" value="1"/>
</dbReference>
<organism evidence="6">
    <name type="scientific">Caldithrix abyssi</name>
    <dbReference type="NCBI Taxonomy" id="187145"/>
    <lineage>
        <taxon>Bacteria</taxon>
        <taxon>Pseudomonadati</taxon>
        <taxon>Calditrichota</taxon>
        <taxon>Calditrichia</taxon>
        <taxon>Calditrichales</taxon>
        <taxon>Calditrichaceae</taxon>
        <taxon>Caldithrix</taxon>
    </lineage>
</organism>
<dbReference type="FunFam" id="3.40.50.2300:FF:000113">
    <property type="entry name" value="Low molecular weight protein-tyrosine-phosphatase"/>
    <property type="match status" value="1"/>
</dbReference>
<dbReference type="EMBL" id="DRLD01000154">
    <property type="protein sequence ID" value="HED10122.1"/>
    <property type="molecule type" value="Genomic_DNA"/>
</dbReference>
<feature type="active site" evidence="4">
    <location>
        <position position="14"/>
    </location>
</feature>
<sequence>MISVLFVCLGNICRSPSGEAVFRKMVQEAGLEDDFHIDSAGILGWHAGQGADKRMKSHAIQRGYDLTSISRAVTPNDLENFDYIIAMDDQNLADLHSLDYGGIHRSRIFKMTDFCRECTHTVVPDPYYGGPQGFEEVLDILEDACAGLLERIKEDHELPS</sequence>
<proteinExistence type="inferred from homology"/>
<dbReference type="Pfam" id="PF01451">
    <property type="entry name" value="LMWPc"/>
    <property type="match status" value="1"/>
</dbReference>
<dbReference type="PRINTS" id="PR00719">
    <property type="entry name" value="LMWPTPASE"/>
</dbReference>